<keyword evidence="3" id="KW-0647">Proteasome</keyword>
<dbReference type="SUPFAM" id="SSF50978">
    <property type="entry name" value="WD40 repeat-like"/>
    <property type="match status" value="1"/>
</dbReference>
<dbReference type="OrthoDB" id="10257301at2759"/>
<feature type="region of interest" description="Disordered" evidence="2">
    <location>
        <begin position="106"/>
        <end position="128"/>
    </location>
</feature>
<feature type="repeat" description="WD" evidence="1">
    <location>
        <begin position="165"/>
        <end position="208"/>
    </location>
</feature>
<dbReference type="InterPro" id="IPR015943">
    <property type="entry name" value="WD40/YVTN_repeat-like_dom_sf"/>
</dbReference>
<evidence type="ECO:0000256" key="1">
    <source>
        <dbReference type="PROSITE-ProRule" id="PRU00221"/>
    </source>
</evidence>
<gene>
    <name evidence="3" type="ORF">BN980_GECA02s04267g</name>
</gene>
<reference evidence="3" key="1">
    <citation type="submission" date="2014-03" db="EMBL/GenBank/DDBJ databases">
        <authorList>
            <person name="Casaregola S."/>
        </authorList>
    </citation>
    <scope>NUCLEOTIDE SEQUENCE [LARGE SCALE GENOMIC DNA]</scope>
    <source>
        <strain evidence="3">CLIB 918</strain>
    </source>
</reference>
<dbReference type="Proteomes" id="UP000242525">
    <property type="component" value="Unassembled WGS sequence"/>
</dbReference>
<dbReference type="GO" id="GO:0000502">
    <property type="term" value="C:proteasome complex"/>
    <property type="evidence" value="ECO:0007669"/>
    <property type="project" value="UniProtKB-KW"/>
</dbReference>
<dbReference type="AlphaFoldDB" id="A0A0J9X479"/>
<dbReference type="InterPro" id="IPR036322">
    <property type="entry name" value="WD40_repeat_dom_sf"/>
</dbReference>
<dbReference type="STRING" id="1173061.A0A0J9X479"/>
<evidence type="ECO:0000256" key="2">
    <source>
        <dbReference type="SAM" id="MobiDB-lite"/>
    </source>
</evidence>
<evidence type="ECO:0000313" key="3">
    <source>
        <dbReference type="EMBL" id="CDO51997.1"/>
    </source>
</evidence>
<organism evidence="3 4">
    <name type="scientific">Geotrichum candidum</name>
    <name type="common">Oospora lactis</name>
    <name type="synonym">Dipodascus geotrichum</name>
    <dbReference type="NCBI Taxonomy" id="1173061"/>
    <lineage>
        <taxon>Eukaryota</taxon>
        <taxon>Fungi</taxon>
        <taxon>Dikarya</taxon>
        <taxon>Ascomycota</taxon>
        <taxon>Saccharomycotina</taxon>
        <taxon>Dipodascomycetes</taxon>
        <taxon>Dipodascales</taxon>
        <taxon>Dipodascaceae</taxon>
        <taxon>Geotrichum</taxon>
    </lineage>
</organism>
<dbReference type="InterPro" id="IPR001680">
    <property type="entry name" value="WD40_rpt"/>
</dbReference>
<protein>
    <submittedName>
        <fullName evidence="3">Similar to Saccharomyces cerevisiae YGL004C RPN14 Proteasome-interacting protein involved in the assembly of the base subcomplex of the 19S proteasome regulatory particle (RP)</fullName>
    </submittedName>
</protein>
<dbReference type="Gene3D" id="2.130.10.10">
    <property type="entry name" value="YVTN repeat-like/Quinoprotein amine dehydrogenase"/>
    <property type="match status" value="1"/>
</dbReference>
<accession>A0A0J9X479</accession>
<sequence length="448" mass="48442">MSHSFSILADPTALDLIRDIQTGALKRGTFWISLYQAGESIHADILVLLIDEKLTFQAEKQQIVVKLPEPVNGIVPNRLILQTWKEAGIDEPIDLIFPDNELEAAVPPQEEEGDEQNNKFRRQPPSSDITALDISPQGGLYAIGTAKGEILVGSTRTSKILRKLTPNHLLDILQTRFFPASSGEALISSSNDMHIRVWSTANGSNPRSFAITGKPLSDPPSKLAFVGDTGRNFIANSGTDLYLWETGEEKLVHIFKGVDPIADFVVLMVDEYEIHDDAAENPHEFGTNGAVVISLAAEANKIAIWNVFTKKLIYATDLPGVDSDINVVSLLHFGHGVIIGATSSGHLIVWSLKFSGGSTADPEISVLVPLTQVSVFPIVGLTTLDSSLSVLVCTKSSPVLVELLEPQNQLKVKAVFLGFDAKAATAIASHGKRAYIAGKAGSLYEYNL</sequence>
<proteinExistence type="predicted"/>
<keyword evidence="1" id="KW-0853">WD repeat</keyword>
<evidence type="ECO:0000313" key="4">
    <source>
        <dbReference type="Proteomes" id="UP000242525"/>
    </source>
</evidence>
<dbReference type="EMBL" id="CCBN010000002">
    <property type="protein sequence ID" value="CDO51997.1"/>
    <property type="molecule type" value="Genomic_DNA"/>
</dbReference>
<dbReference type="SMART" id="SM00320">
    <property type="entry name" value="WD40"/>
    <property type="match status" value="3"/>
</dbReference>
<keyword evidence="4" id="KW-1185">Reference proteome</keyword>
<name>A0A0J9X479_GEOCN</name>
<dbReference type="PROSITE" id="PS50082">
    <property type="entry name" value="WD_REPEATS_2"/>
    <property type="match status" value="1"/>
</dbReference>
<comment type="caution">
    <text evidence="3">The sequence shown here is derived from an EMBL/GenBank/DDBJ whole genome shotgun (WGS) entry which is preliminary data.</text>
</comment>